<protein>
    <submittedName>
        <fullName evidence="2">Uncharacterized protein</fullName>
    </submittedName>
</protein>
<dbReference type="AlphaFoldDB" id="A0A4Y3VDR5"/>
<comment type="caution">
    <text evidence="2">The sequence shown here is derived from an EMBL/GenBank/DDBJ whole genome shotgun (WGS) entry which is preliminary data.</text>
</comment>
<reference evidence="2 3" key="1">
    <citation type="submission" date="2019-06" db="EMBL/GenBank/DDBJ databases">
        <title>Whole genome shotgun sequence of Streptomyces spinoverrucosus NBRC 14228.</title>
        <authorList>
            <person name="Hosoyama A."/>
            <person name="Uohara A."/>
            <person name="Ohji S."/>
            <person name="Ichikawa N."/>
        </authorList>
    </citation>
    <scope>NUCLEOTIDE SEQUENCE [LARGE SCALE GENOMIC DNA]</scope>
    <source>
        <strain evidence="2 3">NBRC 14228</strain>
    </source>
</reference>
<evidence type="ECO:0000256" key="1">
    <source>
        <dbReference type="SAM" id="MobiDB-lite"/>
    </source>
</evidence>
<keyword evidence="3" id="KW-1185">Reference proteome</keyword>
<gene>
    <name evidence="2" type="ORF">SSP24_27320</name>
</gene>
<dbReference type="Proteomes" id="UP000317881">
    <property type="component" value="Unassembled WGS sequence"/>
</dbReference>
<feature type="region of interest" description="Disordered" evidence="1">
    <location>
        <begin position="99"/>
        <end position="119"/>
    </location>
</feature>
<dbReference type="EMBL" id="BJND01000019">
    <property type="protein sequence ID" value="GEC05077.1"/>
    <property type="molecule type" value="Genomic_DNA"/>
</dbReference>
<organism evidence="2 3">
    <name type="scientific">Streptomyces spinoverrucosus</name>
    <dbReference type="NCBI Taxonomy" id="284043"/>
    <lineage>
        <taxon>Bacteria</taxon>
        <taxon>Bacillati</taxon>
        <taxon>Actinomycetota</taxon>
        <taxon>Actinomycetes</taxon>
        <taxon>Kitasatosporales</taxon>
        <taxon>Streptomycetaceae</taxon>
        <taxon>Streptomyces</taxon>
    </lineage>
</organism>
<evidence type="ECO:0000313" key="3">
    <source>
        <dbReference type="Proteomes" id="UP000317881"/>
    </source>
</evidence>
<name>A0A4Y3VDR5_9ACTN</name>
<sequence length="195" mass="21924">MALRGPKVWLWRWRRNPLKRRSDRVECWVLLGAWVLTALVGVLAGLTVSRAVEGELARERVEWRRVEARLTEPVPGSSPTRSGAANTERVWAEVRWSAPDGSDRTGQARVRPGSPAGTPVTVWTDRRGRLVTEPTTPSEARVRANLIGTLAGVDAAAVPLVGERLLRGRLERRRLAQWDADWARFDALRRRRQTG</sequence>
<dbReference type="PANTHER" id="PTHR42305:SF1">
    <property type="entry name" value="MEMBRANE PROTEIN RV1733C-RELATED"/>
    <property type="match status" value="1"/>
</dbReference>
<dbReference type="RefSeq" id="WP_141309772.1">
    <property type="nucleotide sequence ID" value="NZ_BJND01000019.1"/>
</dbReference>
<dbReference type="PANTHER" id="PTHR42305">
    <property type="entry name" value="MEMBRANE PROTEIN RV1733C-RELATED"/>
    <property type="match status" value="1"/>
</dbReference>
<evidence type="ECO:0000313" key="2">
    <source>
        <dbReference type="EMBL" id="GEC05077.1"/>
    </source>
</evidence>
<accession>A0A4Y3VDR5</accession>
<dbReference type="InterPro" id="IPR039708">
    <property type="entry name" value="MT1774/Rv1733c-like"/>
</dbReference>
<proteinExistence type="predicted"/>
<dbReference type="OrthoDB" id="4213157at2"/>